<name>A0AAE0M264_9PEZI</name>
<dbReference type="GO" id="GO:0005085">
    <property type="term" value="F:guanyl-nucleotide exchange factor activity"/>
    <property type="evidence" value="ECO:0007669"/>
    <property type="project" value="InterPro"/>
</dbReference>
<gene>
    <name evidence="1" type="ORF">B0H66DRAFT_298213</name>
</gene>
<evidence type="ECO:0000313" key="2">
    <source>
        <dbReference type="Proteomes" id="UP001283341"/>
    </source>
</evidence>
<evidence type="ECO:0000313" key="1">
    <source>
        <dbReference type="EMBL" id="KAK3316561.1"/>
    </source>
</evidence>
<reference evidence="1" key="1">
    <citation type="journal article" date="2023" name="Mol. Phylogenet. Evol.">
        <title>Genome-scale phylogeny and comparative genomics of the fungal order Sordariales.</title>
        <authorList>
            <person name="Hensen N."/>
            <person name="Bonometti L."/>
            <person name="Westerberg I."/>
            <person name="Brannstrom I.O."/>
            <person name="Guillou S."/>
            <person name="Cros-Aarteil S."/>
            <person name="Calhoun S."/>
            <person name="Haridas S."/>
            <person name="Kuo A."/>
            <person name="Mondo S."/>
            <person name="Pangilinan J."/>
            <person name="Riley R."/>
            <person name="LaButti K."/>
            <person name="Andreopoulos B."/>
            <person name="Lipzen A."/>
            <person name="Chen C."/>
            <person name="Yan M."/>
            <person name="Daum C."/>
            <person name="Ng V."/>
            <person name="Clum A."/>
            <person name="Steindorff A."/>
            <person name="Ohm R.A."/>
            <person name="Martin F."/>
            <person name="Silar P."/>
            <person name="Natvig D.O."/>
            <person name="Lalanne C."/>
            <person name="Gautier V."/>
            <person name="Ament-Velasquez S.L."/>
            <person name="Kruys A."/>
            <person name="Hutchinson M.I."/>
            <person name="Powell A.J."/>
            <person name="Barry K."/>
            <person name="Miller A.N."/>
            <person name="Grigoriev I.V."/>
            <person name="Debuchy R."/>
            <person name="Gladieux P."/>
            <person name="Hiltunen Thoren M."/>
            <person name="Johannesson H."/>
        </authorList>
    </citation>
    <scope>NUCLEOTIDE SEQUENCE</scope>
    <source>
        <strain evidence="1">CBS 118394</strain>
    </source>
</reference>
<dbReference type="AlphaFoldDB" id="A0AAE0M264"/>
<dbReference type="Proteomes" id="UP001283341">
    <property type="component" value="Unassembled WGS sequence"/>
</dbReference>
<dbReference type="SUPFAM" id="SSF48371">
    <property type="entry name" value="ARM repeat"/>
    <property type="match status" value="1"/>
</dbReference>
<accession>A0AAE0M264</accession>
<dbReference type="InterPro" id="IPR040144">
    <property type="entry name" value="RAP1GDS1"/>
</dbReference>
<dbReference type="InterPro" id="IPR011989">
    <property type="entry name" value="ARM-like"/>
</dbReference>
<dbReference type="Gene3D" id="1.25.10.10">
    <property type="entry name" value="Leucine-rich Repeat Variant"/>
    <property type="match status" value="2"/>
</dbReference>
<reference evidence="1" key="2">
    <citation type="submission" date="2023-06" db="EMBL/GenBank/DDBJ databases">
        <authorList>
            <consortium name="Lawrence Berkeley National Laboratory"/>
            <person name="Haridas S."/>
            <person name="Hensen N."/>
            <person name="Bonometti L."/>
            <person name="Westerberg I."/>
            <person name="Brannstrom I.O."/>
            <person name="Guillou S."/>
            <person name="Cros-Aarteil S."/>
            <person name="Calhoun S."/>
            <person name="Kuo A."/>
            <person name="Mondo S."/>
            <person name="Pangilinan J."/>
            <person name="Riley R."/>
            <person name="Labutti K."/>
            <person name="Andreopoulos B."/>
            <person name="Lipzen A."/>
            <person name="Chen C."/>
            <person name="Yanf M."/>
            <person name="Daum C."/>
            <person name="Ng V."/>
            <person name="Clum A."/>
            <person name="Steindorff A."/>
            <person name="Ohm R."/>
            <person name="Martin F."/>
            <person name="Silar P."/>
            <person name="Natvig D."/>
            <person name="Lalanne C."/>
            <person name="Gautier V."/>
            <person name="Ament-Velasquez S.L."/>
            <person name="Kruys A."/>
            <person name="Hutchinson M.I."/>
            <person name="Powell A.J."/>
            <person name="Barry K."/>
            <person name="Miller A.N."/>
            <person name="Grigoriev I.V."/>
            <person name="Debuchy R."/>
            <person name="Gladieux P."/>
            <person name="Thoren M.H."/>
            <person name="Johannesson H."/>
        </authorList>
    </citation>
    <scope>NUCLEOTIDE SEQUENCE</scope>
    <source>
        <strain evidence="1">CBS 118394</strain>
    </source>
</reference>
<keyword evidence="2" id="KW-1185">Reference proteome</keyword>
<sequence>MVSLFSPFYFWLCSPPPLGNSGVLATKRVSLEHWRAPLGESGVLDFFLPLVRLELGHEVKSQILRVIGNACADDDDNRAKLVKNGGLKHIIKCFGDDDLLNFVLPVTYNICVDYDPAQAQASKEGLSKILIDIISSPRLAKCEKWLEIIVKSLELLVSQDVEPTVASPDSAGRLLLFAAESKNCDNLIDLELFILLCKVALVYLTYEQFKLSLIQSVKGVWYLEQAFTDTYGRDDLDDASTEQVEELDLVRKTFVETFADITALPAFTDKYELDSPEVRFMLDKWLNSSPDCTQLQTAACLSLGNIASSDTRSMRVSQLVANRLIDILRHAVAPEPDSEDMETSAAARSPAGIELLHAALGLTKNLAIPQANKPLLGAGLLDLVLPTLWTTTSFGSYPRIPFLAVSITRLLVLNCSANVKRMIGPSPRHNHPNLVVHHSGDMEWTSGATATNVQTLIELTARPDIPANIQAELERIVCHICLVLATHTAKQQGVPAEDEREQHNHKYRPLLSPKEESNFYKMNPAVEPMLVKMLTKKGHPVIQGEVYYLLAVLAYSSSLKSAKRAMRIIKSNDVLRALLDLVFYDGSGDYSLVECGLVKPDRDRTLSADADAGLGAAWQKEEADRKLAAAYIAHFYDSSDPEIQEDRGANPNLPIELNLKLGTPPTNRKYKPIPPPHPSVGAPVAKFVAEHNGTVVVEQIYRRFTFRDVLQNGKDGENDMEPDQECDWSDARRSVLHNAMVSLAPCVPDKVT</sequence>
<comment type="caution">
    <text evidence="1">The sequence shown here is derived from an EMBL/GenBank/DDBJ whole genome shotgun (WGS) entry which is preliminary data.</text>
</comment>
<dbReference type="PANTHER" id="PTHR10957">
    <property type="entry name" value="RAP1 GTPASE-GDP DISSOCIATION STIMULATOR 1"/>
    <property type="match status" value="1"/>
</dbReference>
<dbReference type="EMBL" id="JAUEDM010000005">
    <property type="protein sequence ID" value="KAK3316561.1"/>
    <property type="molecule type" value="Genomic_DNA"/>
</dbReference>
<protein>
    <submittedName>
        <fullName evidence="1">Uncharacterized protein</fullName>
    </submittedName>
</protein>
<dbReference type="InterPro" id="IPR016024">
    <property type="entry name" value="ARM-type_fold"/>
</dbReference>
<proteinExistence type="predicted"/>
<organism evidence="1 2">
    <name type="scientific">Apodospora peruviana</name>
    <dbReference type="NCBI Taxonomy" id="516989"/>
    <lineage>
        <taxon>Eukaryota</taxon>
        <taxon>Fungi</taxon>
        <taxon>Dikarya</taxon>
        <taxon>Ascomycota</taxon>
        <taxon>Pezizomycotina</taxon>
        <taxon>Sordariomycetes</taxon>
        <taxon>Sordariomycetidae</taxon>
        <taxon>Sordariales</taxon>
        <taxon>Lasiosphaeriaceae</taxon>
        <taxon>Apodospora</taxon>
    </lineage>
</organism>